<evidence type="ECO:0000256" key="4">
    <source>
        <dbReference type="ARBA" id="ARBA00032108"/>
    </source>
</evidence>
<dbReference type="Proteomes" id="UP000231960">
    <property type="component" value="Unassembled WGS sequence"/>
</dbReference>
<dbReference type="PANTHER" id="PTHR33308">
    <property type="entry name" value="PEPTIDOGLYCAN HYDROLASE FLGJ"/>
    <property type="match status" value="1"/>
</dbReference>
<dbReference type="Gene3D" id="3.10.350.10">
    <property type="entry name" value="LysM domain"/>
    <property type="match status" value="1"/>
</dbReference>
<dbReference type="CDD" id="cd00118">
    <property type="entry name" value="LysM"/>
    <property type="match status" value="1"/>
</dbReference>
<evidence type="ECO:0000256" key="1">
    <source>
        <dbReference type="ARBA" id="ARBA00022529"/>
    </source>
</evidence>
<evidence type="ECO:0000313" key="7">
    <source>
        <dbReference type="Proteomes" id="UP000231960"/>
    </source>
</evidence>
<sequence>MKKIIGLFVVILLASCGASRDAKTKQKIAEHYPKTVQQTEHEYPREELKIVAKEETETLEATSKVNVSRNSVEEYIDMYKDLAIDNMREYKIPASIKMAQAILESGSGNGRLAREAHNHFGIKCKNTWTGKSVRHTDDAPDECFRMYDSTEDSFKDHSEFLAYRPYYKKLFTLDPSDYVGWAKGLKQAGYATDPKYAEKLISIIERYELYELDKEALGSDYKKIQPTTTTKLITDYYTVQRGDTLYGISQKYNSTVNELKRLNNLSDNTISIGQNLRVK</sequence>
<evidence type="ECO:0000313" key="6">
    <source>
        <dbReference type="EMBL" id="PJR03345.1"/>
    </source>
</evidence>
<dbReference type="Gene3D" id="1.10.530.10">
    <property type="match status" value="1"/>
</dbReference>
<dbReference type="Pfam" id="PF01476">
    <property type="entry name" value="LysM"/>
    <property type="match status" value="1"/>
</dbReference>
<proteinExistence type="predicted"/>
<comment type="caution">
    <text evidence="6">The sequence shown here is derived from an EMBL/GenBank/DDBJ whole genome shotgun (WGS) entry which is preliminary data.</text>
</comment>
<accession>A0A2M9R3K9</accession>
<dbReference type="InterPro" id="IPR036779">
    <property type="entry name" value="LysM_dom_sf"/>
</dbReference>
<gene>
    <name evidence="6" type="ORF">CDL10_01625</name>
</gene>
<dbReference type="AlphaFoldDB" id="A0A2M9R3K9"/>
<keyword evidence="1" id="KW-0929">Antimicrobial</keyword>
<dbReference type="PANTHER" id="PTHR33308:SF9">
    <property type="entry name" value="PEPTIDOGLYCAN HYDROLASE FLGJ"/>
    <property type="match status" value="1"/>
</dbReference>
<evidence type="ECO:0000259" key="5">
    <source>
        <dbReference type="PROSITE" id="PS51782"/>
    </source>
</evidence>
<dbReference type="InterPro" id="IPR018392">
    <property type="entry name" value="LysM"/>
</dbReference>
<protein>
    <recommendedName>
        <fullName evidence="4">Peptidoglycan hydrolase</fullName>
    </recommendedName>
</protein>
<evidence type="ECO:0000256" key="2">
    <source>
        <dbReference type="ARBA" id="ARBA00022638"/>
    </source>
</evidence>
<dbReference type="RefSeq" id="WP_100676913.1">
    <property type="nucleotide sequence ID" value="NZ_NIPO01000001.1"/>
</dbReference>
<keyword evidence="7" id="KW-1185">Reference proteome</keyword>
<evidence type="ECO:0000256" key="3">
    <source>
        <dbReference type="ARBA" id="ARBA00022801"/>
    </source>
</evidence>
<feature type="domain" description="LysM" evidence="5">
    <location>
        <begin position="235"/>
        <end position="278"/>
    </location>
</feature>
<dbReference type="SMART" id="SM00257">
    <property type="entry name" value="LysM"/>
    <property type="match status" value="1"/>
</dbReference>
<dbReference type="GO" id="GO:0031640">
    <property type="term" value="P:killing of cells of another organism"/>
    <property type="evidence" value="ECO:0007669"/>
    <property type="project" value="UniProtKB-KW"/>
</dbReference>
<keyword evidence="3" id="KW-0378">Hydrolase</keyword>
<dbReference type="GO" id="GO:0004040">
    <property type="term" value="F:amidase activity"/>
    <property type="evidence" value="ECO:0007669"/>
    <property type="project" value="InterPro"/>
</dbReference>
<dbReference type="OrthoDB" id="977752at2"/>
<dbReference type="InterPro" id="IPR051056">
    <property type="entry name" value="Glycosyl_Hydrolase_73"/>
</dbReference>
<dbReference type="PROSITE" id="PS51782">
    <property type="entry name" value="LYSM"/>
    <property type="match status" value="1"/>
</dbReference>
<dbReference type="GO" id="GO:0042742">
    <property type="term" value="P:defense response to bacterium"/>
    <property type="evidence" value="ECO:0007669"/>
    <property type="project" value="UniProtKB-KW"/>
</dbReference>
<reference evidence="6 7" key="1">
    <citation type="submission" date="2017-06" db="EMBL/GenBank/DDBJ databases">
        <title>Description of Avrilella dinanensis gen. nov. sp. nov.</title>
        <authorList>
            <person name="Leyer C."/>
            <person name="Sassi M."/>
            <person name="Minet J."/>
            <person name="Kayal S."/>
            <person name="Cattoir V."/>
        </authorList>
    </citation>
    <scope>NUCLEOTIDE SEQUENCE [LARGE SCALE GENOMIC DNA]</scope>
    <source>
        <strain evidence="6 7">UR159</strain>
    </source>
</reference>
<keyword evidence="2" id="KW-0081">Bacteriolytic enzyme</keyword>
<dbReference type="SMART" id="SM00047">
    <property type="entry name" value="LYZ2"/>
    <property type="match status" value="1"/>
</dbReference>
<dbReference type="Pfam" id="PF01832">
    <property type="entry name" value="Glucosaminidase"/>
    <property type="match status" value="1"/>
</dbReference>
<dbReference type="SUPFAM" id="SSF54106">
    <property type="entry name" value="LysM domain"/>
    <property type="match status" value="1"/>
</dbReference>
<name>A0A2M9R3K9_9FLAO</name>
<dbReference type="EMBL" id="NIPO01000001">
    <property type="protein sequence ID" value="PJR03345.1"/>
    <property type="molecule type" value="Genomic_DNA"/>
</dbReference>
<dbReference type="InterPro" id="IPR002901">
    <property type="entry name" value="MGlyc_endo_b_GlcNAc-like_dom"/>
</dbReference>
<organism evidence="6 7">
    <name type="scientific">Avrilella dinanensis</name>
    <dbReference type="NCBI Taxonomy" id="2008672"/>
    <lineage>
        <taxon>Bacteria</taxon>
        <taxon>Pseudomonadati</taxon>
        <taxon>Bacteroidota</taxon>
        <taxon>Flavobacteriia</taxon>
        <taxon>Flavobacteriales</taxon>
        <taxon>Flavobacteriaceae</taxon>
        <taxon>Avrilella</taxon>
    </lineage>
</organism>
<dbReference type="PROSITE" id="PS51257">
    <property type="entry name" value="PROKAR_LIPOPROTEIN"/>
    <property type="match status" value="1"/>
</dbReference>